<evidence type="ECO:0000313" key="2">
    <source>
        <dbReference type="EMBL" id="MFD2277052.1"/>
    </source>
</evidence>
<sequence>MKKRSTVFIYIVGMLCCFQGILFAQSRAQVVGEDLTPGVQRNTSEIKSRKIVVKGENTQMRMAVSSIANEIAESLRGLLGEEDDFQDGRTIYIELSSSSGSLKVRPRVKPFERSDLFIELLVNTRTQVDRDVLAHGVIEVLLYRRGLAEVNSLEDDQMISVPTWLSIGLLEASKWKEDSSKRQVYEHLLKRPDLFTLDQTLSASGMEVRNFDSTNNTFFKASSCALVLSMLNQDNGKEGMREFIDDVALFEGDISELIRRHFPLVNTGANGIHKMWSLQIASMAAPKMTESLTMQESDEKLTELLRFTISDEEGNSKLVPISDYALLTGLTTKQKVLAVDAMRQGVIQLSNRCHPIYRPLLLEYISISGSIVAGENDDIEERLNALAVQRQNILVADERCRDYLDWYQITRAHSVTGDFSGYMRLKERLAMEREQSKDESIDTYLDKVQTIMEH</sequence>
<comment type="caution">
    <text evidence="2">The sequence shown here is derived from an EMBL/GenBank/DDBJ whole genome shotgun (WGS) entry which is preliminary data.</text>
</comment>
<keyword evidence="1" id="KW-0732">Signal</keyword>
<reference evidence="3" key="1">
    <citation type="journal article" date="2019" name="Int. J. Syst. Evol. Microbiol.">
        <title>The Global Catalogue of Microorganisms (GCM) 10K type strain sequencing project: providing services to taxonomists for standard genome sequencing and annotation.</title>
        <authorList>
            <consortium name="The Broad Institute Genomics Platform"/>
            <consortium name="The Broad Institute Genome Sequencing Center for Infectious Disease"/>
            <person name="Wu L."/>
            <person name="Ma J."/>
        </authorList>
    </citation>
    <scope>NUCLEOTIDE SEQUENCE [LARGE SCALE GENOMIC DNA]</scope>
    <source>
        <strain evidence="3">JCM 16545</strain>
    </source>
</reference>
<organism evidence="2 3">
    <name type="scientific">Rubritalea spongiae</name>
    <dbReference type="NCBI Taxonomy" id="430797"/>
    <lineage>
        <taxon>Bacteria</taxon>
        <taxon>Pseudomonadati</taxon>
        <taxon>Verrucomicrobiota</taxon>
        <taxon>Verrucomicrobiia</taxon>
        <taxon>Verrucomicrobiales</taxon>
        <taxon>Rubritaleaceae</taxon>
        <taxon>Rubritalea</taxon>
    </lineage>
</organism>
<name>A0ABW5E353_9BACT</name>
<feature type="signal peptide" evidence="1">
    <location>
        <begin position="1"/>
        <end position="24"/>
    </location>
</feature>
<keyword evidence="3" id="KW-1185">Reference proteome</keyword>
<proteinExistence type="predicted"/>
<protein>
    <submittedName>
        <fullName evidence="2">Uncharacterized protein</fullName>
    </submittedName>
</protein>
<dbReference type="RefSeq" id="WP_377093163.1">
    <property type="nucleotide sequence ID" value="NZ_JBHSJM010000001.1"/>
</dbReference>
<feature type="chain" id="PRO_5045419339" evidence="1">
    <location>
        <begin position="25"/>
        <end position="454"/>
    </location>
</feature>
<dbReference type="Proteomes" id="UP001597297">
    <property type="component" value="Unassembled WGS sequence"/>
</dbReference>
<dbReference type="EMBL" id="JBHUJC010000037">
    <property type="protein sequence ID" value="MFD2277052.1"/>
    <property type="molecule type" value="Genomic_DNA"/>
</dbReference>
<evidence type="ECO:0000313" key="3">
    <source>
        <dbReference type="Proteomes" id="UP001597297"/>
    </source>
</evidence>
<accession>A0ABW5E353</accession>
<gene>
    <name evidence="2" type="ORF">ACFSQZ_11270</name>
</gene>
<evidence type="ECO:0000256" key="1">
    <source>
        <dbReference type="SAM" id="SignalP"/>
    </source>
</evidence>